<feature type="domain" description="ABC transmembrane type-1" evidence="11">
    <location>
        <begin position="154"/>
        <end position="335"/>
    </location>
</feature>
<keyword evidence="13" id="KW-1185">Reference proteome</keyword>
<dbReference type="FunFam" id="3.40.50.300:FF:000221">
    <property type="entry name" value="Multidrug ABC transporter ATP-binding protein"/>
    <property type="match status" value="1"/>
</dbReference>
<dbReference type="GO" id="GO:0140359">
    <property type="term" value="F:ABC-type transporter activity"/>
    <property type="evidence" value="ECO:0007669"/>
    <property type="project" value="InterPro"/>
</dbReference>
<evidence type="ECO:0000256" key="6">
    <source>
        <dbReference type="ARBA" id="ARBA00022840"/>
    </source>
</evidence>
<name>A0A2G4F5J5_9CYAN</name>
<feature type="transmembrane region" description="Helical" evidence="9">
    <location>
        <begin position="274"/>
        <end position="297"/>
    </location>
</feature>
<dbReference type="GO" id="GO:0005886">
    <property type="term" value="C:plasma membrane"/>
    <property type="evidence" value="ECO:0007669"/>
    <property type="project" value="UniProtKB-SubCell"/>
</dbReference>
<dbReference type="SUPFAM" id="SSF52540">
    <property type="entry name" value="P-loop containing nucleoside triphosphate hydrolases"/>
    <property type="match status" value="1"/>
</dbReference>
<feature type="domain" description="ABC transporter" evidence="10">
    <location>
        <begin position="383"/>
        <end position="625"/>
    </location>
</feature>
<evidence type="ECO:0000313" key="13">
    <source>
        <dbReference type="Proteomes" id="UP000226442"/>
    </source>
</evidence>
<evidence type="ECO:0000256" key="2">
    <source>
        <dbReference type="ARBA" id="ARBA00022448"/>
    </source>
</evidence>
<dbReference type="InterPro" id="IPR011527">
    <property type="entry name" value="ABC1_TM_dom"/>
</dbReference>
<dbReference type="Pfam" id="PF00005">
    <property type="entry name" value="ABC_tran"/>
    <property type="match status" value="1"/>
</dbReference>
<dbReference type="InterPro" id="IPR036640">
    <property type="entry name" value="ABC1_TM_sf"/>
</dbReference>
<comment type="caution">
    <text evidence="12">The sequence shown here is derived from an EMBL/GenBank/DDBJ whole genome shotgun (WGS) entry which is preliminary data.</text>
</comment>
<dbReference type="GO" id="GO:0034040">
    <property type="term" value="F:ATPase-coupled lipid transmembrane transporter activity"/>
    <property type="evidence" value="ECO:0007669"/>
    <property type="project" value="TreeGrafter"/>
</dbReference>
<comment type="subcellular location">
    <subcellularLocation>
        <location evidence="1">Cell membrane</location>
        <topology evidence="1">Multi-pass membrane protein</topology>
    </subcellularLocation>
</comment>
<feature type="transmembrane region" description="Helical" evidence="9">
    <location>
        <begin position="186"/>
        <end position="204"/>
    </location>
</feature>
<dbReference type="SUPFAM" id="SSF90123">
    <property type="entry name" value="ABC transporter transmembrane region"/>
    <property type="match status" value="1"/>
</dbReference>
<dbReference type="AlphaFoldDB" id="A0A2G4F5J5"/>
<dbReference type="GO" id="GO:0016887">
    <property type="term" value="F:ATP hydrolysis activity"/>
    <property type="evidence" value="ECO:0007669"/>
    <property type="project" value="InterPro"/>
</dbReference>
<reference evidence="12" key="1">
    <citation type="submission" date="2017-10" db="EMBL/GenBank/DDBJ databases">
        <title>Draft genome sequence of the planktic cyanobacteria Tychonema bourrellyi isolated from alpine lentic freshwater.</title>
        <authorList>
            <person name="Tett A."/>
            <person name="Armanini F."/>
            <person name="Asnicar F."/>
            <person name="Boscaini A."/>
            <person name="Pasolli E."/>
            <person name="Zolfo M."/>
            <person name="Donati C."/>
            <person name="Salmaso N."/>
            <person name="Segata N."/>
        </authorList>
    </citation>
    <scope>NUCLEOTIDE SEQUENCE</scope>
    <source>
        <strain evidence="12">FEM_GT703</strain>
    </source>
</reference>
<dbReference type="GO" id="GO:0005524">
    <property type="term" value="F:ATP binding"/>
    <property type="evidence" value="ECO:0007669"/>
    <property type="project" value="UniProtKB-KW"/>
</dbReference>
<dbReference type="PROSITE" id="PS00211">
    <property type="entry name" value="ABC_TRANSPORTER_1"/>
    <property type="match status" value="1"/>
</dbReference>
<organism evidence="12 13">
    <name type="scientific">Tychonema bourrellyi FEM_GT703</name>
    <dbReference type="NCBI Taxonomy" id="2040638"/>
    <lineage>
        <taxon>Bacteria</taxon>
        <taxon>Bacillati</taxon>
        <taxon>Cyanobacteriota</taxon>
        <taxon>Cyanophyceae</taxon>
        <taxon>Oscillatoriophycideae</taxon>
        <taxon>Oscillatoriales</taxon>
        <taxon>Microcoleaceae</taxon>
        <taxon>Tychonema</taxon>
    </lineage>
</organism>
<protein>
    <submittedName>
        <fullName evidence="12">ABC transporter ATP-binding protein</fullName>
    </submittedName>
</protein>
<feature type="transmembrane region" description="Helical" evidence="9">
    <location>
        <begin position="162"/>
        <end position="180"/>
    </location>
</feature>
<dbReference type="PANTHER" id="PTHR24221:SF654">
    <property type="entry name" value="ATP-BINDING CASSETTE SUB-FAMILY B MEMBER 6"/>
    <property type="match status" value="1"/>
</dbReference>
<dbReference type="PROSITE" id="PS50929">
    <property type="entry name" value="ABC_TM1F"/>
    <property type="match status" value="1"/>
</dbReference>
<dbReference type="InterPro" id="IPR027417">
    <property type="entry name" value="P-loop_NTPase"/>
</dbReference>
<keyword evidence="7 9" id="KW-1133">Transmembrane helix</keyword>
<dbReference type="SMART" id="SM00382">
    <property type="entry name" value="AAA"/>
    <property type="match status" value="1"/>
</dbReference>
<dbReference type="PROSITE" id="PS50893">
    <property type="entry name" value="ABC_TRANSPORTER_2"/>
    <property type="match status" value="1"/>
</dbReference>
<keyword evidence="5" id="KW-0547">Nucleotide-binding</keyword>
<keyword evidence="2" id="KW-0813">Transport</keyword>
<accession>A0A2G4F5J5</accession>
<keyword evidence="8 9" id="KW-0472">Membrane</keyword>
<proteinExistence type="predicted"/>
<dbReference type="InterPro" id="IPR039421">
    <property type="entry name" value="Type_1_exporter"/>
</dbReference>
<keyword evidence="6 12" id="KW-0067">ATP-binding</keyword>
<dbReference type="EMBL" id="NXIB02000007">
    <property type="protein sequence ID" value="PHX57042.1"/>
    <property type="molecule type" value="Genomic_DNA"/>
</dbReference>
<evidence type="ECO:0000256" key="1">
    <source>
        <dbReference type="ARBA" id="ARBA00004651"/>
    </source>
</evidence>
<evidence type="ECO:0000259" key="10">
    <source>
        <dbReference type="PROSITE" id="PS50893"/>
    </source>
</evidence>
<dbReference type="OrthoDB" id="9762790at2"/>
<sequence>MSRPDTYPQTMQPIKITTFQALRRSLGLIIKAAPIELRNLILLNIIRGAAPSGVLFLDKLIIDEVSRLLSQTQTAQPFALMLAHPILLWSIAGVLSLKLVGDSLETMSSFASTSLRDRVQGFVEGKVLEKVANFDDIALFENPELLNIVELAKTGVKQVQQLAFTLSMTITGVFIFIPSIGLAATIAWWVPMLMLISSSPSIYIQRKYSRIIWRVQRKQAKISREMNLSARVLTGEEYAKELRLFGLQELWLKRWQGQFLQFFSEMQRIRKKGAVVVLFWSVFSRIGVALPFVYVVMGALGGRYTLGDLALYSGLIVQVEQSLQLLIGNYTNLYDISLSVTPIFQLLDLKPELQSPLVDVSSRLFSLPDGGQDARATKDKIGIEIEHLSFCYPGSNKNTVEDINLTIQPGEMLVVVGENGAGKTTLGKLLGRLYDPTSGSIAWNGKDLRSLNLAYVRSHIAVVMQDYARFPSTVRENVGFGDLLSLSDDTAINEAISEAGIAAKVNSLEQGLETPLGKQLEDGIDLSGGQWQRIAIARALMRLSTAEVLIFDEPTAALDPKTEHEIYSIFRQIAAGKTTVVISHRLGLAKIADRIAVMENGKIVEIGTHDELITSNGIYCSMFTRQASSYI</sequence>
<dbReference type="PANTHER" id="PTHR24221">
    <property type="entry name" value="ATP-BINDING CASSETTE SUB-FAMILY B"/>
    <property type="match status" value="1"/>
</dbReference>
<dbReference type="InterPro" id="IPR003593">
    <property type="entry name" value="AAA+_ATPase"/>
</dbReference>
<keyword evidence="3" id="KW-1003">Cell membrane</keyword>
<keyword evidence="4 9" id="KW-0812">Transmembrane</keyword>
<evidence type="ECO:0000313" key="12">
    <source>
        <dbReference type="EMBL" id="PHX57042.1"/>
    </source>
</evidence>
<dbReference type="Proteomes" id="UP000226442">
    <property type="component" value="Unassembled WGS sequence"/>
</dbReference>
<evidence type="ECO:0000256" key="4">
    <source>
        <dbReference type="ARBA" id="ARBA00022692"/>
    </source>
</evidence>
<evidence type="ECO:0000256" key="8">
    <source>
        <dbReference type="ARBA" id="ARBA00023136"/>
    </source>
</evidence>
<dbReference type="InterPro" id="IPR017871">
    <property type="entry name" value="ABC_transporter-like_CS"/>
</dbReference>
<evidence type="ECO:0000259" key="11">
    <source>
        <dbReference type="PROSITE" id="PS50929"/>
    </source>
</evidence>
<evidence type="ECO:0000256" key="9">
    <source>
        <dbReference type="SAM" id="Phobius"/>
    </source>
</evidence>
<dbReference type="Gene3D" id="1.20.1560.10">
    <property type="entry name" value="ABC transporter type 1, transmembrane domain"/>
    <property type="match status" value="1"/>
</dbReference>
<dbReference type="InterPro" id="IPR003439">
    <property type="entry name" value="ABC_transporter-like_ATP-bd"/>
</dbReference>
<dbReference type="Gene3D" id="3.40.50.300">
    <property type="entry name" value="P-loop containing nucleotide triphosphate hydrolases"/>
    <property type="match status" value="1"/>
</dbReference>
<evidence type="ECO:0000256" key="5">
    <source>
        <dbReference type="ARBA" id="ARBA00022741"/>
    </source>
</evidence>
<evidence type="ECO:0000256" key="7">
    <source>
        <dbReference type="ARBA" id="ARBA00022989"/>
    </source>
</evidence>
<evidence type="ECO:0000256" key="3">
    <source>
        <dbReference type="ARBA" id="ARBA00022475"/>
    </source>
</evidence>
<gene>
    <name evidence="12" type="ORF">CP500_002315</name>
</gene>